<feature type="transmembrane region" description="Helical" evidence="4">
    <location>
        <begin position="22"/>
        <end position="43"/>
    </location>
</feature>
<keyword evidence="2 4" id="KW-1133">Transmembrane helix</keyword>
<proteinExistence type="predicted"/>
<keyword evidence="6" id="KW-1185">Reference proteome</keyword>
<organism evidence="5 6">
    <name type="scientific">Salix purpurea</name>
    <name type="common">Purple osier willow</name>
    <dbReference type="NCBI Taxonomy" id="77065"/>
    <lineage>
        <taxon>Eukaryota</taxon>
        <taxon>Viridiplantae</taxon>
        <taxon>Streptophyta</taxon>
        <taxon>Embryophyta</taxon>
        <taxon>Tracheophyta</taxon>
        <taxon>Spermatophyta</taxon>
        <taxon>Magnoliopsida</taxon>
        <taxon>eudicotyledons</taxon>
        <taxon>Gunneridae</taxon>
        <taxon>Pentapetalae</taxon>
        <taxon>rosids</taxon>
        <taxon>fabids</taxon>
        <taxon>Malpighiales</taxon>
        <taxon>Salicaceae</taxon>
        <taxon>Saliceae</taxon>
        <taxon>Salix</taxon>
    </lineage>
</organism>
<reference evidence="5" key="1">
    <citation type="submission" date="2022-11" db="EMBL/GenBank/DDBJ databases">
        <authorList>
            <person name="Hyden B.L."/>
            <person name="Feng K."/>
            <person name="Yates T."/>
            <person name="Jawdy S."/>
            <person name="Smart L.B."/>
            <person name="Muchero W."/>
        </authorList>
    </citation>
    <scope>NUCLEOTIDE SEQUENCE</scope>
    <source>
        <tissue evidence="5">Shoot tip</tissue>
    </source>
</reference>
<evidence type="ECO:0000313" key="5">
    <source>
        <dbReference type="EMBL" id="KAJ6713093.1"/>
    </source>
</evidence>
<evidence type="ECO:0000256" key="3">
    <source>
        <dbReference type="ARBA" id="ARBA00023136"/>
    </source>
</evidence>
<keyword evidence="3 4" id="KW-0472">Membrane</keyword>
<dbReference type="AlphaFoldDB" id="A0A9Q0TK65"/>
<dbReference type="OrthoDB" id="845912at2759"/>
<dbReference type="GO" id="GO:0022857">
    <property type="term" value="F:transmembrane transporter activity"/>
    <property type="evidence" value="ECO:0007669"/>
    <property type="project" value="InterPro"/>
</dbReference>
<feature type="transmembrane region" description="Helical" evidence="4">
    <location>
        <begin position="92"/>
        <end position="115"/>
    </location>
</feature>
<dbReference type="Proteomes" id="UP001151532">
    <property type="component" value="Chromosome 1"/>
</dbReference>
<feature type="transmembrane region" description="Helical" evidence="4">
    <location>
        <begin position="64"/>
        <end position="86"/>
    </location>
</feature>
<dbReference type="PANTHER" id="PTHR31218">
    <property type="entry name" value="WAT1-RELATED PROTEIN"/>
    <property type="match status" value="1"/>
</dbReference>
<feature type="transmembrane region" description="Helical" evidence="4">
    <location>
        <begin position="158"/>
        <end position="179"/>
    </location>
</feature>
<dbReference type="GO" id="GO:0016020">
    <property type="term" value="C:membrane"/>
    <property type="evidence" value="ECO:0007669"/>
    <property type="project" value="InterPro"/>
</dbReference>
<comment type="caution">
    <text evidence="5">The sequence shown here is derived from an EMBL/GenBank/DDBJ whole genome shotgun (WGS) entry which is preliminary data.</text>
</comment>
<evidence type="ECO:0000256" key="4">
    <source>
        <dbReference type="SAM" id="Phobius"/>
    </source>
</evidence>
<reference evidence="5" key="2">
    <citation type="journal article" date="2023" name="Int. J. Mol. Sci.">
        <title>De Novo Assembly and Annotation of 11 Diverse Shrub Willow (Salix) Genomes Reveals Novel Gene Organization in Sex-Linked Regions.</title>
        <authorList>
            <person name="Hyden B."/>
            <person name="Feng K."/>
            <person name="Yates T.B."/>
            <person name="Jawdy S."/>
            <person name="Cereghino C."/>
            <person name="Smart L.B."/>
            <person name="Muchero W."/>
        </authorList>
    </citation>
    <scope>NUCLEOTIDE SEQUENCE</scope>
    <source>
        <tissue evidence="5">Shoot tip</tissue>
    </source>
</reference>
<evidence type="ECO:0000256" key="2">
    <source>
        <dbReference type="ARBA" id="ARBA00022989"/>
    </source>
</evidence>
<accession>A0A9Q0TK65</accession>
<evidence type="ECO:0000256" key="1">
    <source>
        <dbReference type="ARBA" id="ARBA00022692"/>
    </source>
</evidence>
<name>A0A9Q0TK65_SALPP</name>
<gene>
    <name evidence="5" type="ORF">OIU79_009146</name>
</gene>
<dbReference type="EMBL" id="JAPFFK010000015">
    <property type="protein sequence ID" value="KAJ6713093.1"/>
    <property type="molecule type" value="Genomic_DNA"/>
</dbReference>
<sequence length="253" mass="28346">MEKKYLYLVVMTRDLQQWKPQIPLYFLLFPDLNIPFFFVHLVFSRDLSVMLKPGHIFESLAGPGQTMLAVAVQIGYAAVVFFSSMVEKSGMSIYIIVAYRLMFAAVIAVTLALIFARGCRPKLTWKVLFQAFLAGLLGRGPMAQILLGESISLSSVTFGMALINLIPAMTFALALAFRLDSLRMRTASGRAKLFGIVIGLCGGMLFTFYRGPRINTWSTHLDLLHLEKLRDNQEVVQPRKVITLDKFFPPSLG</sequence>
<evidence type="ECO:0000313" key="6">
    <source>
        <dbReference type="Proteomes" id="UP001151532"/>
    </source>
</evidence>
<dbReference type="InterPro" id="IPR030184">
    <property type="entry name" value="WAT1-related"/>
</dbReference>
<feature type="transmembrane region" description="Helical" evidence="4">
    <location>
        <begin position="191"/>
        <end position="209"/>
    </location>
</feature>
<keyword evidence="1 4" id="KW-0812">Transmembrane</keyword>
<protein>
    <submittedName>
        <fullName evidence="5">WAT1-RELATED PROTEIN</fullName>
    </submittedName>
</protein>